<evidence type="ECO:0000256" key="1">
    <source>
        <dbReference type="SAM" id="MobiDB-lite"/>
    </source>
</evidence>
<dbReference type="PANTHER" id="PTHR13170">
    <property type="entry name" value="O-GLCNACASE"/>
    <property type="match status" value="1"/>
</dbReference>
<feature type="compositionally biased region" description="Polar residues" evidence="1">
    <location>
        <begin position="510"/>
        <end position="526"/>
    </location>
</feature>
<dbReference type="Gene3D" id="1.20.58.240">
    <property type="entry name" value="STAT, domain 1"/>
    <property type="match status" value="1"/>
</dbReference>
<proteinExistence type="predicted"/>
<sequence length="789" mass="86328">MLCTSEDFESNASDDNEVIDDGIDDQKSGDINEHPSVCQDDCVNRKRQYASVYRPREALRIALRDWLALMLQVGASKPSTAIGTPTPMDTDNLETGQNEAPMQIESTPSNVVVISDNNSSETHISGDANSVAVTLEDLEMFADLFYLPFSHGPSAIRLLELGHWLREYSYVCGPNPSDLEKATEWNKKLSDYTDMVSTIGRIRDRMQRLPSKSISYELVPYITEVHTVVGIILDYFRWLETGVMAFRSMSHLKRLLTWFSPGYRDMVTSGDQEPWTFRGGLITELQRILPLESAQDLFPAPSRAVPGMTTIPCLNWPDNATSVYTPLAPSVPPMIPIQPSIFPNFSRFPSYIVRPYRPEDKSCMYGLFRKLLLARVGLPENALPLEFQDLPGDKYLLPFLQHSPESCFMVMGPPFLQTSVDCSSSVTNSDHPASGNCVGFGVSAPDAVCWARERTTHYRESMKLKYPRDFQIGVHSLSHCNKLIVGNGETNNSNLNVTTVTDTTRLEPPVTSSAPLSPLTDSRCSSITPNQNPMAVEEFIKSMISSFHNDTSEVVDIAAAVNLLPPPEPLGGCLPMEPPLSGCLEQCEPNCTTAPITSNIPTDLSSQLELKSSFPIDECGTTISALPLPTPILPDTAPPSPPSGTICAPSLVPETCSSSPAATNSVIARNLIVAGGPEALHSALTAHPAIIWIEFDDIGLNSCVNGPTPAMLINHNLGLCADSPEVLLDSVARRLFICLLAALKTVGAHGVHVQLDTINEHRAELYRRFGFYPVPAASNEQTTVLARLI</sequence>
<name>A0AA85F331_9TREM</name>
<dbReference type="Gene3D" id="3.40.630.30">
    <property type="match status" value="2"/>
</dbReference>
<feature type="region of interest" description="Disordered" evidence="1">
    <location>
        <begin position="505"/>
        <end position="526"/>
    </location>
</feature>
<dbReference type="PANTHER" id="PTHR13170:SF16">
    <property type="entry name" value="PROTEIN O-GLCNACASE"/>
    <property type="match status" value="1"/>
</dbReference>
<organism evidence="2 3">
    <name type="scientific">Schistosoma rodhaini</name>
    <dbReference type="NCBI Taxonomy" id="6188"/>
    <lineage>
        <taxon>Eukaryota</taxon>
        <taxon>Metazoa</taxon>
        <taxon>Spiralia</taxon>
        <taxon>Lophotrochozoa</taxon>
        <taxon>Platyhelminthes</taxon>
        <taxon>Trematoda</taxon>
        <taxon>Digenea</taxon>
        <taxon>Strigeidida</taxon>
        <taxon>Schistosomatoidea</taxon>
        <taxon>Schistosomatidae</taxon>
        <taxon>Schistosoma</taxon>
    </lineage>
</organism>
<evidence type="ECO:0000313" key="2">
    <source>
        <dbReference type="Proteomes" id="UP000050792"/>
    </source>
</evidence>
<reference evidence="3" key="2">
    <citation type="submission" date="2023-11" db="UniProtKB">
        <authorList>
            <consortium name="WormBaseParasite"/>
        </authorList>
    </citation>
    <scope>IDENTIFICATION</scope>
</reference>
<feature type="compositionally biased region" description="Basic and acidic residues" evidence="1">
    <location>
        <begin position="24"/>
        <end position="33"/>
    </location>
</feature>
<dbReference type="WBParaSite" id="SRDH1_34260.18">
    <property type="protein sequence ID" value="SRDH1_34260.18"/>
    <property type="gene ID" value="SRDH1_34260"/>
</dbReference>
<accession>A0AA85F331</accession>
<feature type="region of interest" description="Disordered" evidence="1">
    <location>
        <begin position="1"/>
        <end position="35"/>
    </location>
</feature>
<dbReference type="InterPro" id="IPR051822">
    <property type="entry name" value="Glycosyl_Hydrolase_84"/>
</dbReference>
<feature type="compositionally biased region" description="Acidic residues" evidence="1">
    <location>
        <begin position="1"/>
        <end position="23"/>
    </location>
</feature>
<evidence type="ECO:0000313" key="3">
    <source>
        <dbReference type="WBParaSite" id="SRDH1_34260.18"/>
    </source>
</evidence>
<dbReference type="Proteomes" id="UP000050792">
    <property type="component" value="Unassembled WGS sequence"/>
</dbReference>
<keyword evidence="2" id="KW-1185">Reference proteome</keyword>
<reference evidence="2" key="1">
    <citation type="submission" date="2022-06" db="EMBL/GenBank/DDBJ databases">
        <authorList>
            <person name="Berger JAMES D."/>
            <person name="Berger JAMES D."/>
        </authorList>
    </citation>
    <scope>NUCLEOTIDE SEQUENCE [LARGE SCALE GENOMIC DNA]</scope>
</reference>
<dbReference type="AlphaFoldDB" id="A0AA85F331"/>
<protein>
    <submittedName>
        <fullName evidence="3">Mediator of RNA polymerase II transcription subunit 13</fullName>
    </submittedName>
</protein>